<gene>
    <name evidence="4" type="ORF">J2Z30_005305</name>
    <name evidence="3" type="ORF">SIRAN9409</name>
</gene>
<evidence type="ECO:0000313" key="4">
    <source>
        <dbReference type="EMBL" id="MBP2064282.1"/>
    </source>
</evidence>
<reference evidence="3" key="1">
    <citation type="submission" date="2014-05" db="EMBL/GenBank/DDBJ databases">
        <authorList>
            <person name="Horn Fabian"/>
        </authorList>
    </citation>
    <scope>NUCLEOTIDE SEQUENCE</scope>
</reference>
<comment type="subcellular location">
    <subcellularLocation>
        <location evidence="1">Chromosome</location>
    </subcellularLocation>
</comment>
<dbReference type="InterPro" id="IPR019361">
    <property type="entry name" value="HPF1"/>
</dbReference>
<accession>A0A061A4Z0</accession>
<dbReference type="GO" id="GO:0042393">
    <property type="term" value="F:histone binding"/>
    <property type="evidence" value="ECO:0007669"/>
    <property type="project" value="InterPro"/>
</dbReference>
<evidence type="ECO:0000256" key="2">
    <source>
        <dbReference type="ARBA" id="ARBA00022454"/>
    </source>
</evidence>
<dbReference type="GO" id="GO:0005694">
    <property type="term" value="C:chromosome"/>
    <property type="evidence" value="ECO:0007669"/>
    <property type="project" value="UniProtKB-SubCell"/>
</dbReference>
<evidence type="ECO:0000313" key="5">
    <source>
        <dbReference type="Proteomes" id="UP000756710"/>
    </source>
</evidence>
<protein>
    <submittedName>
        <fullName evidence="3">Uncharacterized protein</fullName>
    </submittedName>
</protein>
<keyword evidence="5" id="KW-1185">Reference proteome</keyword>
<reference evidence="4 5" key="2">
    <citation type="submission" date="2021-03" db="EMBL/GenBank/DDBJ databases">
        <title>Genomic Encyclopedia of Type Strains, Phase IV (KMG-IV): sequencing the most valuable type-strain genomes for metagenomic binning, comparative biology and taxonomic classification.</title>
        <authorList>
            <person name="Goeker M."/>
        </authorList>
    </citation>
    <scope>NUCLEOTIDE SEQUENCE [LARGE SCALE GENOMIC DNA]</scope>
    <source>
        <strain evidence="4 5">DSM 41954</strain>
    </source>
</reference>
<evidence type="ECO:0000313" key="3">
    <source>
        <dbReference type="EMBL" id="CDR17414.1"/>
    </source>
</evidence>
<dbReference type="PANTHER" id="PTHR13386:SF1">
    <property type="entry name" value="HISTONE PARYLATION FACTOR 1"/>
    <property type="match status" value="1"/>
</dbReference>
<evidence type="ECO:0000256" key="1">
    <source>
        <dbReference type="ARBA" id="ARBA00004286"/>
    </source>
</evidence>
<dbReference type="HOGENOM" id="CLU_881746_0_0_11"/>
<dbReference type="GO" id="GO:0006974">
    <property type="term" value="P:DNA damage response"/>
    <property type="evidence" value="ECO:0007669"/>
    <property type="project" value="InterPro"/>
</dbReference>
<dbReference type="GO" id="GO:0072572">
    <property type="term" value="F:poly-ADP-D-ribose binding"/>
    <property type="evidence" value="ECO:0007669"/>
    <property type="project" value="TreeGrafter"/>
</dbReference>
<organism evidence="3">
    <name type="scientific">Streptomyces iranensis</name>
    <dbReference type="NCBI Taxonomy" id="576784"/>
    <lineage>
        <taxon>Bacteria</taxon>
        <taxon>Bacillati</taxon>
        <taxon>Actinomycetota</taxon>
        <taxon>Actinomycetes</taxon>
        <taxon>Kitasatosporales</taxon>
        <taxon>Streptomycetaceae</taxon>
        <taxon>Streptomyces</taxon>
        <taxon>Streptomyces violaceusniger group</taxon>
    </lineage>
</organism>
<dbReference type="PANTHER" id="PTHR13386">
    <property type="entry name" value="HISTONE PARYLATION FACTOR 1"/>
    <property type="match status" value="1"/>
</dbReference>
<dbReference type="RefSeq" id="WP_044580170.1">
    <property type="nucleotide sequence ID" value="NZ_BAABDR010000029.1"/>
</dbReference>
<dbReference type="Proteomes" id="UP000756710">
    <property type="component" value="Unassembled WGS sequence"/>
</dbReference>
<dbReference type="EMBL" id="LK022848">
    <property type="protein sequence ID" value="CDR17414.1"/>
    <property type="molecule type" value="Genomic_DNA"/>
</dbReference>
<keyword evidence="2" id="KW-0158">Chromosome</keyword>
<dbReference type="Pfam" id="PF10228">
    <property type="entry name" value="HPF1"/>
    <property type="match status" value="1"/>
</dbReference>
<proteinExistence type="predicted"/>
<name>A0A061A4Z0_9ACTN</name>
<sequence length="337" mass="36267">MDDERRRQGGERWAAAEGRVRREWGLQLPHSFFRFHVFLQGLGAAERRALADMDVAPVGISDLFDDPGLSARPDIDARAHGRYYRDPPEFLTFLHGGSDGLHYGLWSDDGSTCDGVASYYTHDGGDIDTGARTPLEAIRVLIERHWRDLADDDGDADHLAARRHGLELLREALTGLETGDRDETGAGYVRAYDSAAGPADPARVATLDGAGALVTGAAAPERPVHRAPGGFRFAQARYPLLDDPAGPARLAEDARRRLAHGDPAEALALGRDLHWASAGDPVRESLANELLVGAYQALGRSSLAGIAQAHHDHRDLPNVIVLGSHQGMSDGSMSDGS</sequence>
<dbReference type="AlphaFoldDB" id="A0A061A4Z0"/>
<dbReference type="EMBL" id="JAGGLR010000014">
    <property type="protein sequence ID" value="MBP2064282.1"/>
    <property type="molecule type" value="Genomic_DNA"/>
</dbReference>